<dbReference type="SUPFAM" id="SSF53067">
    <property type="entry name" value="Actin-like ATPase domain"/>
    <property type="match status" value="2"/>
</dbReference>
<feature type="domain" description="Ppx/GppA phosphatase C-terminal" evidence="3">
    <location>
        <begin position="319"/>
        <end position="480"/>
    </location>
</feature>
<evidence type="ECO:0000259" key="2">
    <source>
        <dbReference type="Pfam" id="PF02541"/>
    </source>
</evidence>
<dbReference type="EMBL" id="BAABDL010000078">
    <property type="protein sequence ID" value="GAA4070258.1"/>
    <property type="molecule type" value="Genomic_DNA"/>
</dbReference>
<name>A0ABP7VN19_9BACI</name>
<feature type="domain" description="Ppx/GppA phosphatase N-terminal" evidence="2">
    <location>
        <begin position="25"/>
        <end position="306"/>
    </location>
</feature>
<dbReference type="Pfam" id="PF02541">
    <property type="entry name" value="Ppx-GppA"/>
    <property type="match status" value="1"/>
</dbReference>
<dbReference type="Proteomes" id="UP001501734">
    <property type="component" value="Unassembled WGS sequence"/>
</dbReference>
<reference evidence="5" key="1">
    <citation type="journal article" date="2019" name="Int. J. Syst. Evol. Microbiol.">
        <title>The Global Catalogue of Microorganisms (GCM) 10K type strain sequencing project: providing services to taxonomists for standard genome sequencing and annotation.</title>
        <authorList>
            <consortium name="The Broad Institute Genomics Platform"/>
            <consortium name="The Broad Institute Genome Sequencing Center for Infectious Disease"/>
            <person name="Wu L."/>
            <person name="Ma J."/>
        </authorList>
    </citation>
    <scope>NUCLEOTIDE SEQUENCE [LARGE SCALE GENOMIC DNA]</scope>
    <source>
        <strain evidence="5">JCM 17250</strain>
    </source>
</reference>
<dbReference type="InterPro" id="IPR003695">
    <property type="entry name" value="Ppx_GppA_N"/>
</dbReference>
<dbReference type="Gene3D" id="3.30.420.150">
    <property type="entry name" value="Exopolyphosphatase. Domain 2"/>
    <property type="match status" value="1"/>
</dbReference>
<comment type="similarity">
    <text evidence="1">Belongs to the GppA/Ppx family.</text>
</comment>
<dbReference type="Gene3D" id="3.30.420.40">
    <property type="match status" value="1"/>
</dbReference>
<proteinExistence type="inferred from homology"/>
<sequence>MIKSNQDYSALIDIGSNSMRLVIYAKEKSGRLYEVENVKAVSRLSNYLDKQQNLSQEGINVLLSTLTNFAEVLAIYPYQQFVCIATATVRQAHNRDDLIKKVKDQFDWDMVILSEKEEAYYGYLAVVNSTPMTEAITVDMGGGSTEVTYFKDRELIHSHSFPFGTLTLKALYQADFSESKNAQIIHQYVKKQFHSLPWLIDRHVPLIGIGGSARNLAQIDQNEKAYPMAGLHQYQMNLYDINRILNYLVALPLNKREKVEGLSKDRADIIIPAVETFKTLFETVKADRFILSQKGLRDGINYSWLLANHDTAYFPNVLEESLNELVMRYDLNMNQISHVHYLTRQFFDRLAKNQVQGLTSKDWFYLTHAIYVFDLGQFIDPESSAQHTFYLLANQTIDGLLNHEKLKIALIASYKNSVTFNQFIKPFKGWLTKHEQKKFRLIGALLKFTYALDATKRQVIKKIEIKVKKKEIKLKLYYQRNPSAESYQAEKQKKHLEQVLKRKIVLEFIELDQ</sequence>
<keyword evidence="5" id="KW-1185">Reference proteome</keyword>
<evidence type="ECO:0000313" key="5">
    <source>
        <dbReference type="Proteomes" id="UP001501734"/>
    </source>
</evidence>
<dbReference type="RefSeq" id="WP_344911849.1">
    <property type="nucleotide sequence ID" value="NZ_BAABDL010000078.1"/>
</dbReference>
<dbReference type="InterPro" id="IPR048950">
    <property type="entry name" value="Ppx_GppA_C"/>
</dbReference>
<dbReference type="SUPFAM" id="SSF109604">
    <property type="entry name" value="HD-domain/PDEase-like"/>
    <property type="match status" value="1"/>
</dbReference>
<protein>
    <submittedName>
        <fullName evidence="4">Exopolyphosphatase</fullName>
    </submittedName>
</protein>
<evidence type="ECO:0000313" key="4">
    <source>
        <dbReference type="EMBL" id="GAA4070258.1"/>
    </source>
</evidence>
<evidence type="ECO:0000256" key="1">
    <source>
        <dbReference type="ARBA" id="ARBA00007125"/>
    </source>
</evidence>
<gene>
    <name evidence="4" type="primary">ppx</name>
    <name evidence="4" type="ORF">GCM10022410_15060</name>
</gene>
<dbReference type="CDD" id="cd24052">
    <property type="entry name" value="ASKHA_NBD_HpPPX-GppA-like"/>
    <property type="match status" value="1"/>
</dbReference>
<comment type="caution">
    <text evidence="4">The sequence shown here is derived from an EMBL/GenBank/DDBJ whole genome shotgun (WGS) entry which is preliminary data.</text>
</comment>
<evidence type="ECO:0000259" key="3">
    <source>
        <dbReference type="Pfam" id="PF21447"/>
    </source>
</evidence>
<dbReference type="InterPro" id="IPR050273">
    <property type="entry name" value="GppA/Ppx_hydrolase"/>
</dbReference>
<dbReference type="InterPro" id="IPR043129">
    <property type="entry name" value="ATPase_NBD"/>
</dbReference>
<dbReference type="PANTHER" id="PTHR30005:SF0">
    <property type="entry name" value="RETROGRADE REGULATION PROTEIN 2"/>
    <property type="match status" value="1"/>
</dbReference>
<dbReference type="Pfam" id="PF21447">
    <property type="entry name" value="Ppx-GppA_III"/>
    <property type="match status" value="1"/>
</dbReference>
<accession>A0ABP7VN19</accession>
<dbReference type="Gene3D" id="1.10.3210.10">
    <property type="entry name" value="Hypothetical protein af1432"/>
    <property type="match status" value="1"/>
</dbReference>
<dbReference type="PANTHER" id="PTHR30005">
    <property type="entry name" value="EXOPOLYPHOSPHATASE"/>
    <property type="match status" value="1"/>
</dbReference>
<organism evidence="4 5">
    <name type="scientific">Amphibacillus indicireducens</name>
    <dbReference type="NCBI Taxonomy" id="1076330"/>
    <lineage>
        <taxon>Bacteria</taxon>
        <taxon>Bacillati</taxon>
        <taxon>Bacillota</taxon>
        <taxon>Bacilli</taxon>
        <taxon>Bacillales</taxon>
        <taxon>Bacillaceae</taxon>
        <taxon>Amphibacillus</taxon>
    </lineage>
</organism>